<dbReference type="HOGENOM" id="CLU_117584_1_0_9"/>
<protein>
    <submittedName>
        <fullName evidence="1">Uncharacterized protein</fullName>
    </submittedName>
</protein>
<dbReference type="eggNOG" id="ENOG50326PM">
    <property type="taxonomic scope" value="Bacteria"/>
</dbReference>
<dbReference type="EMBL" id="CP001098">
    <property type="protein sequence ID" value="ACL70460.1"/>
    <property type="molecule type" value="Genomic_DNA"/>
</dbReference>
<name>B8CYU1_HALOH</name>
<dbReference type="STRING" id="373903.Hore_17110"/>
<dbReference type="InterPro" id="IPR045527">
    <property type="entry name" value="DUF6470"/>
</dbReference>
<dbReference type="KEGG" id="hor:Hore_17110"/>
<reference evidence="1 2" key="1">
    <citation type="journal article" date="2009" name="PLoS ONE">
        <title>Genome analysis of the anaerobic thermohalophilic bacterium Halothermothrix orenii.</title>
        <authorList>
            <person name="Mavromatis K."/>
            <person name="Ivanova N."/>
            <person name="Anderson I."/>
            <person name="Lykidis A."/>
            <person name="Hooper S.D."/>
            <person name="Sun H."/>
            <person name="Kunin V."/>
            <person name="Lapidus A."/>
            <person name="Hugenholtz P."/>
            <person name="Patel B."/>
            <person name="Kyrpides N.C."/>
        </authorList>
    </citation>
    <scope>NUCLEOTIDE SEQUENCE [LARGE SCALE GENOMIC DNA]</scope>
    <source>
        <strain evidence="2">H 168 / OCM 544 / DSM 9562</strain>
    </source>
</reference>
<dbReference type="Proteomes" id="UP000000719">
    <property type="component" value="Chromosome"/>
</dbReference>
<keyword evidence="2" id="KW-1185">Reference proteome</keyword>
<dbReference type="Pfam" id="PF20074">
    <property type="entry name" value="DUF6470"/>
    <property type="match status" value="1"/>
</dbReference>
<sequence length="187" mass="21440">MKLDIETTYSKIGVKSIPGRVYIKSNRDFSMKKKLPRMRLKTGKAKLEIDWRKTKYDLGIKTIKQLNRDHIKKSIDKGLKATGKIAKEGDRLARIEDNNYKVIARIARENFNDKLFNGNVGLIPQHPPDINIIRSGVKTELDWGRVDVIKKEVFSKISGEPGKTRVYLKEKGMVEVTYRGNKVNIKG</sequence>
<accession>B8CYU1</accession>
<dbReference type="AlphaFoldDB" id="B8CYU1"/>
<organism evidence="1 2">
    <name type="scientific">Halothermothrix orenii (strain H 168 / OCM 544 / DSM 9562)</name>
    <dbReference type="NCBI Taxonomy" id="373903"/>
    <lineage>
        <taxon>Bacteria</taxon>
        <taxon>Bacillati</taxon>
        <taxon>Bacillota</taxon>
        <taxon>Clostridia</taxon>
        <taxon>Halanaerobiales</taxon>
        <taxon>Halothermotrichaceae</taxon>
        <taxon>Halothermothrix</taxon>
    </lineage>
</organism>
<dbReference type="OrthoDB" id="2112831at2"/>
<proteinExistence type="predicted"/>
<dbReference type="RefSeq" id="WP_015923430.1">
    <property type="nucleotide sequence ID" value="NC_011899.1"/>
</dbReference>
<evidence type="ECO:0000313" key="2">
    <source>
        <dbReference type="Proteomes" id="UP000000719"/>
    </source>
</evidence>
<evidence type="ECO:0000313" key="1">
    <source>
        <dbReference type="EMBL" id="ACL70460.1"/>
    </source>
</evidence>
<gene>
    <name evidence="1" type="ordered locus">Hore_17110</name>
</gene>